<dbReference type="Gene3D" id="2.40.160.50">
    <property type="entry name" value="membrane protein fhac: a member of the omp85/tpsb transporter family"/>
    <property type="match status" value="1"/>
</dbReference>
<evidence type="ECO:0000313" key="6">
    <source>
        <dbReference type="Proteomes" id="UP000593892"/>
    </source>
</evidence>
<proteinExistence type="predicted"/>
<dbReference type="InterPro" id="IPR000184">
    <property type="entry name" value="Bac_surfAg_D15"/>
</dbReference>
<accession>A0A7S7NL56</accession>
<dbReference type="Pfam" id="PF01103">
    <property type="entry name" value="Omp85"/>
    <property type="match status" value="1"/>
</dbReference>
<reference evidence="5 6" key="1">
    <citation type="submission" date="2020-10" db="EMBL/GenBank/DDBJ databases">
        <title>Complete genome sequence of Paludibaculum fermentans P105T, a facultatively anaerobic acidobacterium capable of dissimilatory Fe(III) reduction.</title>
        <authorList>
            <person name="Dedysh S.N."/>
            <person name="Beletsky A.V."/>
            <person name="Kulichevskaya I.S."/>
            <person name="Mardanov A.V."/>
            <person name="Ravin N.V."/>
        </authorList>
    </citation>
    <scope>NUCLEOTIDE SEQUENCE [LARGE SCALE GENOMIC DNA]</scope>
    <source>
        <strain evidence="5 6">P105</strain>
    </source>
</reference>
<dbReference type="KEGG" id="pfer:IRI77_22345"/>
<dbReference type="GO" id="GO:0019867">
    <property type="term" value="C:outer membrane"/>
    <property type="evidence" value="ECO:0007669"/>
    <property type="project" value="InterPro"/>
</dbReference>
<name>A0A7S7NL56_PALFE</name>
<feature type="compositionally biased region" description="Basic and acidic residues" evidence="3">
    <location>
        <begin position="48"/>
        <end position="66"/>
    </location>
</feature>
<dbReference type="RefSeq" id="WP_194447230.1">
    <property type="nucleotide sequence ID" value="NZ_CP063849.1"/>
</dbReference>
<keyword evidence="2" id="KW-0472">Membrane</keyword>
<dbReference type="Proteomes" id="UP000593892">
    <property type="component" value="Chromosome"/>
</dbReference>
<feature type="domain" description="Bacterial surface antigen (D15)" evidence="4">
    <location>
        <begin position="249"/>
        <end position="397"/>
    </location>
</feature>
<evidence type="ECO:0000256" key="1">
    <source>
        <dbReference type="ARBA" id="ARBA00004370"/>
    </source>
</evidence>
<comment type="subcellular location">
    <subcellularLocation>
        <location evidence="1">Membrane</location>
    </subcellularLocation>
</comment>
<evidence type="ECO:0000313" key="5">
    <source>
        <dbReference type="EMBL" id="QOY85560.1"/>
    </source>
</evidence>
<organism evidence="5 6">
    <name type="scientific">Paludibaculum fermentans</name>
    <dbReference type="NCBI Taxonomy" id="1473598"/>
    <lineage>
        <taxon>Bacteria</taxon>
        <taxon>Pseudomonadati</taxon>
        <taxon>Acidobacteriota</taxon>
        <taxon>Terriglobia</taxon>
        <taxon>Bryobacterales</taxon>
        <taxon>Bryobacteraceae</taxon>
        <taxon>Paludibaculum</taxon>
    </lineage>
</organism>
<dbReference type="AlphaFoldDB" id="A0A7S7NL56"/>
<evidence type="ECO:0000259" key="4">
    <source>
        <dbReference type="Pfam" id="PF01103"/>
    </source>
</evidence>
<sequence length="438" mass="49690">MRYQNRTVSAPRKRPQRPGWRAAICSSLAALALLAEGASGQEQTRAGQIEKQRAEKAARLKPDEVSPAERRLRDFREQHYMERFAAGIYGFRPKIGNMVTGGGFAIGPEYYRNGLANGLMNVRASAQISTRNYHKLEASMAMPELARGRLNFDVLAVHRYLPSLQYYGTGPDTPKEFRTNYLLEDTSVDGTLAGRPWKSLVLGGTSGYLWTNVGRGRDSRFASAETAFTPAQAPGIDLQTNYLRNGVFAQWDYRDNPAGPKQGGNYVMQYSWYHDNRIGLYSFRRLDLDLQQYIGFLNKTRVIALRAKARLSDTDRNEQIPFYMQPFLGGSDDLRGYRPFRFNDRNSMVLNAEYRWEIFSGLDGAVFADAGKVFPRRGLLNFRDLESSVGFGLRFNARNRTAVRVDVGFSHEGFQVWFKFNDVFATRRFGTSAGQPLY</sequence>
<keyword evidence="6" id="KW-1185">Reference proteome</keyword>
<feature type="region of interest" description="Disordered" evidence="3">
    <location>
        <begin position="41"/>
        <end position="66"/>
    </location>
</feature>
<dbReference type="EMBL" id="CP063849">
    <property type="protein sequence ID" value="QOY85560.1"/>
    <property type="molecule type" value="Genomic_DNA"/>
</dbReference>
<evidence type="ECO:0000256" key="3">
    <source>
        <dbReference type="SAM" id="MobiDB-lite"/>
    </source>
</evidence>
<gene>
    <name evidence="5" type="ORF">IRI77_22345</name>
</gene>
<protein>
    <submittedName>
        <fullName evidence="5">BamA/TamA family outer membrane protein</fullName>
    </submittedName>
</protein>
<evidence type="ECO:0000256" key="2">
    <source>
        <dbReference type="ARBA" id="ARBA00023136"/>
    </source>
</evidence>